<proteinExistence type="predicted"/>
<accession>A0ABR1E8W6</accession>
<evidence type="ECO:0000313" key="2">
    <source>
        <dbReference type="Proteomes" id="UP001303046"/>
    </source>
</evidence>
<sequence length="83" mass="9416">MMEVSRQDVWDDETSELTSKLTLKLNRSYYLVFELIPRRLISSLVPKNTSPHSLQDMGAFMGNPFGEPIMYSGGAAAQKKYDI</sequence>
<gene>
    <name evidence="1" type="primary">Necator_chrV.g21172</name>
    <name evidence="1" type="ORF">RB195_016379</name>
</gene>
<comment type="caution">
    <text evidence="1">The sequence shown here is derived from an EMBL/GenBank/DDBJ whole genome shotgun (WGS) entry which is preliminary data.</text>
</comment>
<dbReference type="Proteomes" id="UP001303046">
    <property type="component" value="Unassembled WGS sequence"/>
</dbReference>
<name>A0ABR1E8W6_NECAM</name>
<keyword evidence="2" id="KW-1185">Reference proteome</keyword>
<organism evidence="1 2">
    <name type="scientific">Necator americanus</name>
    <name type="common">Human hookworm</name>
    <dbReference type="NCBI Taxonomy" id="51031"/>
    <lineage>
        <taxon>Eukaryota</taxon>
        <taxon>Metazoa</taxon>
        <taxon>Ecdysozoa</taxon>
        <taxon>Nematoda</taxon>
        <taxon>Chromadorea</taxon>
        <taxon>Rhabditida</taxon>
        <taxon>Rhabditina</taxon>
        <taxon>Rhabditomorpha</taxon>
        <taxon>Strongyloidea</taxon>
        <taxon>Ancylostomatidae</taxon>
        <taxon>Bunostominae</taxon>
        <taxon>Necator</taxon>
    </lineage>
</organism>
<dbReference type="EMBL" id="JAVFWL010000005">
    <property type="protein sequence ID" value="KAK6759124.1"/>
    <property type="molecule type" value="Genomic_DNA"/>
</dbReference>
<evidence type="ECO:0000313" key="1">
    <source>
        <dbReference type="EMBL" id="KAK6759124.1"/>
    </source>
</evidence>
<reference evidence="1 2" key="1">
    <citation type="submission" date="2023-08" db="EMBL/GenBank/DDBJ databases">
        <title>A Necator americanus chromosomal reference genome.</title>
        <authorList>
            <person name="Ilik V."/>
            <person name="Petrzelkova K.J."/>
            <person name="Pardy F."/>
            <person name="Fuh T."/>
            <person name="Niatou-Singa F.S."/>
            <person name="Gouil Q."/>
            <person name="Baker L."/>
            <person name="Ritchie M.E."/>
            <person name="Jex A.R."/>
            <person name="Gazzola D."/>
            <person name="Li H."/>
            <person name="Toshio Fujiwara R."/>
            <person name="Zhan B."/>
            <person name="Aroian R.V."/>
            <person name="Pafco B."/>
            <person name="Schwarz E.M."/>
        </authorList>
    </citation>
    <scope>NUCLEOTIDE SEQUENCE [LARGE SCALE GENOMIC DNA]</scope>
    <source>
        <strain evidence="1 2">Aroian</strain>
        <tissue evidence="1">Whole animal</tissue>
    </source>
</reference>
<protein>
    <submittedName>
        <fullName evidence="1">Uncharacterized protein</fullName>
    </submittedName>
</protein>